<evidence type="ECO:0000256" key="4">
    <source>
        <dbReference type="ARBA" id="ARBA00022679"/>
    </source>
</evidence>
<feature type="non-terminal residue" evidence="11">
    <location>
        <position position="76"/>
    </location>
</feature>
<evidence type="ECO:0000256" key="10">
    <source>
        <dbReference type="ARBA" id="ARBA00048167"/>
    </source>
</evidence>
<name>A0A8J6EBY7_ELECQ</name>
<comment type="catalytic activity">
    <reaction evidence="9">
        <text>N-terminal L-prolyl-L-prolyl-L-lysyl-[protein] + 2 S-adenosyl-L-methionine = N-terminal N,N-dimethyl-L-prolyl-L-prolyl-L-lysyl-[protein] + 2 S-adenosyl-L-homocysteine + 2 H(+)</text>
        <dbReference type="Rhea" id="RHEA:54736"/>
        <dbReference type="Rhea" id="RHEA-COMP:13787"/>
        <dbReference type="Rhea" id="RHEA-COMP:13974"/>
        <dbReference type="ChEBI" id="CHEBI:15378"/>
        <dbReference type="ChEBI" id="CHEBI:57856"/>
        <dbReference type="ChEBI" id="CHEBI:59789"/>
        <dbReference type="ChEBI" id="CHEBI:138059"/>
        <dbReference type="ChEBI" id="CHEBI:138318"/>
        <dbReference type="EC" id="2.1.1.244"/>
    </reaction>
</comment>
<comment type="similarity">
    <text evidence="2">Belongs to the methyltransferase superfamily. NTM1 family.</text>
</comment>
<sequence>MEDGAGKWLISDPRCKLEVLSIMSTDMVEDESQFYCKAKKYWKNIPPTVDGMLGGYGHISSIDINGSKRFLQKFLR</sequence>
<dbReference type="GO" id="GO:0071885">
    <property type="term" value="F:N-terminal protein N-methyltransferase activity"/>
    <property type="evidence" value="ECO:0007669"/>
    <property type="project" value="UniProtKB-EC"/>
</dbReference>
<keyword evidence="3" id="KW-0489">Methyltransferase</keyword>
<keyword evidence="5" id="KW-0949">S-adenosyl-L-methionine</keyword>
<dbReference type="EMBL" id="WNTK01014919">
    <property type="protein sequence ID" value="KAG9461951.1"/>
    <property type="molecule type" value="Genomic_DNA"/>
</dbReference>
<evidence type="ECO:0000256" key="6">
    <source>
        <dbReference type="ARBA" id="ARBA00023242"/>
    </source>
</evidence>
<dbReference type="Pfam" id="PF05891">
    <property type="entry name" value="Methyltransf_PK"/>
    <property type="match status" value="1"/>
</dbReference>
<evidence type="ECO:0000256" key="2">
    <source>
        <dbReference type="ARBA" id="ARBA00009059"/>
    </source>
</evidence>
<dbReference type="Proteomes" id="UP000770717">
    <property type="component" value="Unassembled WGS sequence"/>
</dbReference>
<evidence type="ECO:0000256" key="5">
    <source>
        <dbReference type="ARBA" id="ARBA00022691"/>
    </source>
</evidence>
<keyword evidence="6" id="KW-0539">Nucleus</keyword>
<dbReference type="PANTHER" id="PTHR12753:SF1">
    <property type="entry name" value="N-TERMINAL XAA-PRO-LYS N-METHYLTRANSFERASE 1"/>
    <property type="match status" value="1"/>
</dbReference>
<evidence type="ECO:0000313" key="11">
    <source>
        <dbReference type="EMBL" id="KAG9461951.1"/>
    </source>
</evidence>
<protein>
    <recommendedName>
        <fullName evidence="7">protein N-terminal methyltransferase</fullName>
        <ecNumber evidence="7">2.1.1.244</ecNumber>
    </recommendedName>
</protein>
<evidence type="ECO:0000256" key="9">
    <source>
        <dbReference type="ARBA" id="ARBA00047885"/>
    </source>
</evidence>
<dbReference type="GO" id="GO:0005737">
    <property type="term" value="C:cytoplasm"/>
    <property type="evidence" value="ECO:0007669"/>
    <property type="project" value="TreeGrafter"/>
</dbReference>
<dbReference type="AlphaFoldDB" id="A0A8J6EBY7"/>
<keyword evidence="4" id="KW-0808">Transferase</keyword>
<dbReference type="Gene3D" id="3.40.50.150">
    <property type="entry name" value="Vaccinia Virus protein VP39"/>
    <property type="match status" value="1"/>
</dbReference>
<organism evidence="11 12">
    <name type="scientific">Eleutherodactylus coqui</name>
    <name type="common">Puerto Rican coqui</name>
    <dbReference type="NCBI Taxonomy" id="57060"/>
    <lineage>
        <taxon>Eukaryota</taxon>
        <taxon>Metazoa</taxon>
        <taxon>Chordata</taxon>
        <taxon>Craniata</taxon>
        <taxon>Vertebrata</taxon>
        <taxon>Euteleostomi</taxon>
        <taxon>Amphibia</taxon>
        <taxon>Batrachia</taxon>
        <taxon>Anura</taxon>
        <taxon>Neobatrachia</taxon>
        <taxon>Hyloidea</taxon>
        <taxon>Eleutherodactylidae</taxon>
        <taxon>Eleutherodactylinae</taxon>
        <taxon>Eleutherodactylus</taxon>
        <taxon>Eleutherodactylus</taxon>
    </lineage>
</organism>
<keyword evidence="12" id="KW-1185">Reference proteome</keyword>
<accession>A0A8J6EBY7</accession>
<evidence type="ECO:0000256" key="7">
    <source>
        <dbReference type="ARBA" id="ARBA00039112"/>
    </source>
</evidence>
<dbReference type="EC" id="2.1.1.244" evidence="7"/>
<comment type="catalytic activity">
    <reaction evidence="8">
        <text>N-terminal L-seryl-L-prolyl-L-lysyl-[protein] + 3 S-adenosyl-L-methionine = N-terminal N,N,N-trimethyl-L-seryl-L-prolyl-L-lysyl-[protein] + 3 S-adenosyl-L-homocysteine + 3 H(+)</text>
        <dbReference type="Rhea" id="RHEA:54724"/>
        <dbReference type="Rhea" id="RHEA-COMP:13789"/>
        <dbReference type="Rhea" id="RHEA-COMP:13973"/>
        <dbReference type="ChEBI" id="CHEBI:15378"/>
        <dbReference type="ChEBI" id="CHEBI:57856"/>
        <dbReference type="ChEBI" id="CHEBI:59789"/>
        <dbReference type="ChEBI" id="CHEBI:138061"/>
        <dbReference type="ChEBI" id="CHEBI:138317"/>
        <dbReference type="EC" id="2.1.1.244"/>
    </reaction>
</comment>
<comment type="caution">
    <text evidence="11">The sequence shown here is derived from an EMBL/GenBank/DDBJ whole genome shotgun (WGS) entry which is preliminary data.</text>
</comment>
<proteinExistence type="inferred from homology"/>
<dbReference type="GO" id="GO:0005634">
    <property type="term" value="C:nucleus"/>
    <property type="evidence" value="ECO:0007669"/>
    <property type="project" value="UniProtKB-SubCell"/>
</dbReference>
<evidence type="ECO:0000256" key="1">
    <source>
        <dbReference type="ARBA" id="ARBA00004123"/>
    </source>
</evidence>
<gene>
    <name evidence="11" type="ORF">GDO78_015280</name>
</gene>
<dbReference type="GO" id="GO:0032259">
    <property type="term" value="P:methylation"/>
    <property type="evidence" value="ECO:0007669"/>
    <property type="project" value="UniProtKB-KW"/>
</dbReference>
<evidence type="ECO:0000256" key="8">
    <source>
        <dbReference type="ARBA" id="ARBA00047306"/>
    </source>
</evidence>
<reference evidence="11" key="1">
    <citation type="thesis" date="2020" institute="ProQuest LLC" country="789 East Eisenhower Parkway, Ann Arbor, MI, USA">
        <title>Comparative Genomics and Chromosome Evolution.</title>
        <authorList>
            <person name="Mudd A.B."/>
        </authorList>
    </citation>
    <scope>NUCLEOTIDE SEQUENCE</scope>
    <source>
        <strain evidence="11">HN-11 Male</strain>
        <tissue evidence="11">Kidney and liver</tissue>
    </source>
</reference>
<dbReference type="OrthoDB" id="1298661at2759"/>
<comment type="catalytic activity">
    <reaction evidence="10">
        <text>N-terminal L-alanyl-L-prolyl-L-lysyl-[protein] + 3 S-adenosyl-L-methionine = N-terminal N,N,N-trimethyl-L-alanyl-L-prolyl-L-lysyl-[protein] + 3 S-adenosyl-L-homocysteine + 3 H(+)</text>
        <dbReference type="Rhea" id="RHEA:54712"/>
        <dbReference type="Rhea" id="RHEA-COMP:13785"/>
        <dbReference type="Rhea" id="RHEA-COMP:13971"/>
        <dbReference type="ChEBI" id="CHEBI:15378"/>
        <dbReference type="ChEBI" id="CHEBI:57856"/>
        <dbReference type="ChEBI" id="CHEBI:59789"/>
        <dbReference type="ChEBI" id="CHEBI:138057"/>
        <dbReference type="ChEBI" id="CHEBI:138315"/>
        <dbReference type="EC" id="2.1.1.244"/>
    </reaction>
</comment>
<evidence type="ECO:0000256" key="3">
    <source>
        <dbReference type="ARBA" id="ARBA00022603"/>
    </source>
</evidence>
<comment type="subcellular location">
    <subcellularLocation>
        <location evidence="1">Nucleus</location>
    </subcellularLocation>
</comment>
<dbReference type="InterPro" id="IPR029063">
    <property type="entry name" value="SAM-dependent_MTases_sf"/>
</dbReference>
<evidence type="ECO:0000313" key="12">
    <source>
        <dbReference type="Proteomes" id="UP000770717"/>
    </source>
</evidence>
<dbReference type="InterPro" id="IPR008576">
    <property type="entry name" value="MeTrfase_NTM1"/>
</dbReference>
<dbReference type="PANTHER" id="PTHR12753">
    <property type="entry name" value="AD-003 - RELATED"/>
    <property type="match status" value="1"/>
</dbReference>